<dbReference type="Pfam" id="PF21056">
    <property type="entry name" value="ZSWIM1-3_RNaseH-like"/>
    <property type="match status" value="1"/>
</dbReference>
<evidence type="ECO:0000313" key="2">
    <source>
        <dbReference type="EMBL" id="DAZ97115.1"/>
    </source>
</evidence>
<dbReference type="PANTHER" id="PTHR31569:SF4">
    <property type="entry name" value="SWIM-TYPE DOMAIN-CONTAINING PROTEIN"/>
    <property type="match status" value="1"/>
</dbReference>
<proteinExistence type="predicted"/>
<name>A0AAV2YQ74_9STRA</name>
<dbReference type="EMBL" id="DAKRPA010000146">
    <property type="protein sequence ID" value="DAZ97115.1"/>
    <property type="molecule type" value="Genomic_DNA"/>
</dbReference>
<reference evidence="2" key="2">
    <citation type="journal article" date="2023" name="Microbiol Resour">
        <title>Decontamination and Annotation of the Draft Genome Sequence of the Oomycete Lagenidium giganteum ARSEF 373.</title>
        <authorList>
            <person name="Morgan W.R."/>
            <person name="Tartar A."/>
        </authorList>
    </citation>
    <scope>NUCLEOTIDE SEQUENCE</scope>
    <source>
        <strain evidence="2">ARSEF 373</strain>
    </source>
</reference>
<evidence type="ECO:0000259" key="1">
    <source>
        <dbReference type="Pfam" id="PF21056"/>
    </source>
</evidence>
<comment type="caution">
    <text evidence="2">The sequence shown here is derived from an EMBL/GenBank/DDBJ whole genome shotgun (WGS) entry which is preliminary data.</text>
</comment>
<gene>
    <name evidence="2" type="ORF">N0F65_010438</name>
</gene>
<sequence>MRNCLALVDDASMNVVAALRSAGAKPKKILQYIQEHTPAEPSLKDVHNLLAHLKATEHGTTSVEARIHAWVDDFADDGNVGRVFTDEKVRKNVGSCITMQTKHMLRMFDLYPEVLLIDATHGANASNYKLFSFMVHDAFGKASTCSLL</sequence>
<dbReference type="InterPro" id="IPR052579">
    <property type="entry name" value="Zinc_finger_SWIM"/>
</dbReference>
<evidence type="ECO:0000313" key="3">
    <source>
        <dbReference type="Proteomes" id="UP001146120"/>
    </source>
</evidence>
<reference evidence="2" key="1">
    <citation type="submission" date="2022-11" db="EMBL/GenBank/DDBJ databases">
        <authorList>
            <person name="Morgan W.R."/>
            <person name="Tartar A."/>
        </authorList>
    </citation>
    <scope>NUCLEOTIDE SEQUENCE</scope>
    <source>
        <strain evidence="2">ARSEF 373</strain>
    </source>
</reference>
<keyword evidence="3" id="KW-1185">Reference proteome</keyword>
<organism evidence="2 3">
    <name type="scientific">Lagenidium giganteum</name>
    <dbReference type="NCBI Taxonomy" id="4803"/>
    <lineage>
        <taxon>Eukaryota</taxon>
        <taxon>Sar</taxon>
        <taxon>Stramenopiles</taxon>
        <taxon>Oomycota</taxon>
        <taxon>Peronosporomycetes</taxon>
        <taxon>Pythiales</taxon>
        <taxon>Pythiaceae</taxon>
    </lineage>
</organism>
<dbReference type="Proteomes" id="UP001146120">
    <property type="component" value="Unassembled WGS sequence"/>
</dbReference>
<accession>A0AAV2YQ74</accession>
<protein>
    <recommendedName>
        <fullName evidence="1">ZSWIM1/3 RNaseH-like domain-containing protein</fullName>
    </recommendedName>
</protein>
<dbReference type="PANTHER" id="PTHR31569">
    <property type="entry name" value="SWIM-TYPE DOMAIN-CONTAINING PROTEIN"/>
    <property type="match status" value="1"/>
</dbReference>
<dbReference type="AlphaFoldDB" id="A0AAV2YQ74"/>
<feature type="domain" description="ZSWIM1/3 RNaseH-like" evidence="1">
    <location>
        <begin position="75"/>
        <end position="143"/>
    </location>
</feature>
<dbReference type="InterPro" id="IPR048324">
    <property type="entry name" value="ZSWIM1-3_RNaseH-like"/>
</dbReference>